<evidence type="ECO:0000313" key="1">
    <source>
        <dbReference type="EMBL" id="VDN26047.1"/>
    </source>
</evidence>
<reference evidence="1 2" key="1">
    <citation type="submission" date="2018-11" db="EMBL/GenBank/DDBJ databases">
        <authorList>
            <consortium name="Pathogen Informatics"/>
        </authorList>
    </citation>
    <scope>NUCLEOTIDE SEQUENCE [LARGE SCALE GENOMIC DNA]</scope>
</reference>
<dbReference type="OrthoDB" id="6258660at2759"/>
<evidence type="ECO:0000313" key="2">
    <source>
        <dbReference type="Proteomes" id="UP000281553"/>
    </source>
</evidence>
<dbReference type="Gene3D" id="3.40.720.10">
    <property type="entry name" value="Alkaline Phosphatase, subunit A"/>
    <property type="match status" value="1"/>
</dbReference>
<sequence>MHPFMVASGPDIKVRTGLQHFEQIDIYPMVCALLGLQHPNKIDGRLERVIPFLKTELSKDFVETFEKYESGIIAVDLYGVSAVLQATTNGSPKSYFTLGCETYLMSLCAVIYFGIL</sequence>
<dbReference type="Proteomes" id="UP000281553">
    <property type="component" value="Unassembled WGS sequence"/>
</dbReference>
<organism evidence="1 2">
    <name type="scientific">Dibothriocephalus latus</name>
    <name type="common">Fish tapeworm</name>
    <name type="synonym">Diphyllobothrium latum</name>
    <dbReference type="NCBI Taxonomy" id="60516"/>
    <lineage>
        <taxon>Eukaryota</taxon>
        <taxon>Metazoa</taxon>
        <taxon>Spiralia</taxon>
        <taxon>Lophotrochozoa</taxon>
        <taxon>Platyhelminthes</taxon>
        <taxon>Cestoda</taxon>
        <taxon>Eucestoda</taxon>
        <taxon>Diphyllobothriidea</taxon>
        <taxon>Diphyllobothriidae</taxon>
        <taxon>Dibothriocephalus</taxon>
    </lineage>
</organism>
<dbReference type="SUPFAM" id="SSF53649">
    <property type="entry name" value="Alkaline phosphatase-like"/>
    <property type="match status" value="1"/>
</dbReference>
<dbReference type="AlphaFoldDB" id="A0A3P7MST3"/>
<name>A0A3P7MST3_DIBLA</name>
<dbReference type="EMBL" id="UYRU01075581">
    <property type="protein sequence ID" value="VDN26047.1"/>
    <property type="molecule type" value="Genomic_DNA"/>
</dbReference>
<dbReference type="InterPro" id="IPR017850">
    <property type="entry name" value="Alkaline_phosphatase_core_sf"/>
</dbReference>
<protein>
    <submittedName>
        <fullName evidence="1">Uncharacterized protein</fullName>
    </submittedName>
</protein>
<keyword evidence="2" id="KW-1185">Reference proteome</keyword>
<gene>
    <name evidence="1" type="ORF">DILT_LOCUS14728</name>
</gene>
<accession>A0A3P7MST3</accession>
<proteinExistence type="predicted"/>